<dbReference type="Pfam" id="PF01715">
    <property type="entry name" value="IPPT"/>
    <property type="match status" value="1"/>
</dbReference>
<dbReference type="AlphaFoldDB" id="A0A178MK89"/>
<evidence type="ECO:0000256" key="9">
    <source>
        <dbReference type="ARBA" id="ARBA00049563"/>
    </source>
</evidence>
<comment type="cofactor">
    <cofactor evidence="1 10">
        <name>Mg(2+)</name>
        <dbReference type="ChEBI" id="CHEBI:18420"/>
    </cofactor>
</comment>
<comment type="caution">
    <text evidence="10">Lacks conserved residue(s) required for the propagation of feature annotation.</text>
</comment>
<dbReference type="PANTHER" id="PTHR11088">
    <property type="entry name" value="TRNA DIMETHYLALLYLTRANSFERASE"/>
    <property type="match status" value="1"/>
</dbReference>
<name>A0A178MK89_9PROT</name>
<evidence type="ECO:0000256" key="12">
    <source>
        <dbReference type="RuleBase" id="RU003784"/>
    </source>
</evidence>
<keyword evidence="6 10" id="KW-0547">Nucleotide-binding</keyword>
<evidence type="ECO:0000256" key="7">
    <source>
        <dbReference type="ARBA" id="ARBA00022840"/>
    </source>
</evidence>
<evidence type="ECO:0000256" key="6">
    <source>
        <dbReference type="ARBA" id="ARBA00022741"/>
    </source>
</evidence>
<dbReference type="GO" id="GO:0005524">
    <property type="term" value="F:ATP binding"/>
    <property type="evidence" value="ECO:0007669"/>
    <property type="project" value="UniProtKB-UniRule"/>
</dbReference>
<dbReference type="GO" id="GO:0052381">
    <property type="term" value="F:tRNA dimethylallyltransferase activity"/>
    <property type="evidence" value="ECO:0007669"/>
    <property type="project" value="UniProtKB-UniRule"/>
</dbReference>
<feature type="binding site" evidence="10">
    <location>
        <begin position="11"/>
        <end position="16"/>
    </location>
    <ligand>
        <name>substrate</name>
    </ligand>
</feature>
<dbReference type="PANTHER" id="PTHR11088:SF60">
    <property type="entry name" value="TRNA DIMETHYLALLYLTRANSFERASE"/>
    <property type="match status" value="1"/>
</dbReference>
<evidence type="ECO:0000256" key="5">
    <source>
        <dbReference type="ARBA" id="ARBA00022694"/>
    </source>
</evidence>
<keyword evidence="4 10" id="KW-0808">Transferase</keyword>
<dbReference type="InterPro" id="IPR039657">
    <property type="entry name" value="Dimethylallyltransferase"/>
</dbReference>
<dbReference type="Gene3D" id="1.10.20.140">
    <property type="match status" value="1"/>
</dbReference>
<keyword evidence="7 10" id="KW-0067">ATP-binding</keyword>
<evidence type="ECO:0000256" key="4">
    <source>
        <dbReference type="ARBA" id="ARBA00022679"/>
    </source>
</evidence>
<reference evidence="14 15" key="1">
    <citation type="submission" date="2016-04" db="EMBL/GenBank/DDBJ databases">
        <title>Draft genome sequence of freshwater magnetotactic bacteria Magnetospirillum marisnigri SP-1 and Magnetospirillum moscoviense BB-1.</title>
        <authorList>
            <person name="Koziaeva V."/>
            <person name="Dziuba M.V."/>
            <person name="Ivanov T.M."/>
            <person name="Kuznetsov B."/>
            <person name="Grouzdev D.S."/>
        </authorList>
    </citation>
    <scope>NUCLEOTIDE SEQUENCE [LARGE SCALE GENOMIC DNA]</scope>
    <source>
        <strain evidence="14 15">BB-1</strain>
    </source>
</reference>
<evidence type="ECO:0000256" key="13">
    <source>
        <dbReference type="RuleBase" id="RU003785"/>
    </source>
</evidence>
<feature type="region of interest" description="Interaction with substrate tRNA" evidence="10">
    <location>
        <begin position="158"/>
        <end position="162"/>
    </location>
</feature>
<evidence type="ECO:0000256" key="11">
    <source>
        <dbReference type="RuleBase" id="RU003783"/>
    </source>
</evidence>
<dbReference type="STRING" id="1437059.A6A05_03075"/>
<dbReference type="InterPro" id="IPR018022">
    <property type="entry name" value="IPT"/>
</dbReference>
<comment type="similarity">
    <text evidence="3 10 13">Belongs to the IPP transferase family.</text>
</comment>
<evidence type="ECO:0000256" key="2">
    <source>
        <dbReference type="ARBA" id="ARBA00003213"/>
    </source>
</evidence>
<organism evidence="14 15">
    <name type="scientific">Magnetospirillum moscoviense</name>
    <dbReference type="NCBI Taxonomy" id="1437059"/>
    <lineage>
        <taxon>Bacteria</taxon>
        <taxon>Pseudomonadati</taxon>
        <taxon>Pseudomonadota</taxon>
        <taxon>Alphaproteobacteria</taxon>
        <taxon>Rhodospirillales</taxon>
        <taxon>Rhodospirillaceae</taxon>
        <taxon>Magnetospirillum</taxon>
    </lineage>
</organism>
<protein>
    <recommendedName>
        <fullName evidence="10">tRNA dimethylallyltransferase</fullName>
        <ecNumber evidence="10">2.5.1.75</ecNumber>
    </recommendedName>
    <alternativeName>
        <fullName evidence="10">Dimethylallyl diphosphate:tRNA dimethylallyltransferase</fullName>
        <shortName evidence="10">DMAPP:tRNA dimethylallyltransferase</shortName>
        <shortName evidence="10">DMATase</shortName>
    </alternativeName>
    <alternativeName>
        <fullName evidence="10">Isopentenyl-diphosphate:tRNA isopentenyltransferase</fullName>
        <shortName evidence="10">IPP transferase</shortName>
        <shortName evidence="10">IPPT</shortName>
        <shortName evidence="10">IPTase</shortName>
    </alternativeName>
</protein>
<dbReference type="Gene3D" id="3.40.50.300">
    <property type="entry name" value="P-loop containing nucleotide triphosphate hydrolases"/>
    <property type="match status" value="1"/>
</dbReference>
<evidence type="ECO:0000256" key="10">
    <source>
        <dbReference type="HAMAP-Rule" id="MF_00185"/>
    </source>
</evidence>
<evidence type="ECO:0000313" key="15">
    <source>
        <dbReference type="Proteomes" id="UP000078543"/>
    </source>
</evidence>
<comment type="caution">
    <text evidence="14">The sequence shown here is derived from an EMBL/GenBank/DDBJ whole genome shotgun (WGS) entry which is preliminary data.</text>
</comment>
<evidence type="ECO:0000313" key="14">
    <source>
        <dbReference type="EMBL" id="OAN48983.1"/>
    </source>
</evidence>
<evidence type="ECO:0000256" key="3">
    <source>
        <dbReference type="ARBA" id="ARBA00005842"/>
    </source>
</evidence>
<dbReference type="EMBL" id="LWQU01000152">
    <property type="protein sequence ID" value="OAN48983.1"/>
    <property type="molecule type" value="Genomic_DNA"/>
</dbReference>
<dbReference type="OrthoDB" id="9776390at2"/>
<dbReference type="Proteomes" id="UP000078543">
    <property type="component" value="Unassembled WGS sequence"/>
</dbReference>
<dbReference type="SUPFAM" id="SSF52540">
    <property type="entry name" value="P-loop containing nucleoside triphosphate hydrolases"/>
    <property type="match status" value="1"/>
</dbReference>
<dbReference type="NCBIfam" id="TIGR00174">
    <property type="entry name" value="miaA"/>
    <property type="match status" value="1"/>
</dbReference>
<dbReference type="RefSeq" id="WP_068502195.1">
    <property type="nucleotide sequence ID" value="NZ_LWQU01000152.1"/>
</dbReference>
<comment type="subunit">
    <text evidence="10">Monomer.</text>
</comment>
<feature type="site" description="Interaction with substrate tRNA" evidence="10">
    <location>
        <position position="100"/>
    </location>
</feature>
<keyword evidence="15" id="KW-1185">Reference proteome</keyword>
<comment type="catalytic activity">
    <reaction evidence="9 10 11">
        <text>adenosine(37) in tRNA + dimethylallyl diphosphate = N(6)-dimethylallyladenosine(37) in tRNA + diphosphate</text>
        <dbReference type="Rhea" id="RHEA:26482"/>
        <dbReference type="Rhea" id="RHEA-COMP:10162"/>
        <dbReference type="Rhea" id="RHEA-COMP:10375"/>
        <dbReference type="ChEBI" id="CHEBI:33019"/>
        <dbReference type="ChEBI" id="CHEBI:57623"/>
        <dbReference type="ChEBI" id="CHEBI:74411"/>
        <dbReference type="ChEBI" id="CHEBI:74415"/>
        <dbReference type="EC" id="2.5.1.75"/>
    </reaction>
</comment>
<dbReference type="EC" id="2.5.1.75" evidence="10"/>
<dbReference type="InterPro" id="IPR027417">
    <property type="entry name" value="P-loop_NTPase"/>
</dbReference>
<dbReference type="GO" id="GO:0006400">
    <property type="term" value="P:tRNA modification"/>
    <property type="evidence" value="ECO:0007669"/>
    <property type="project" value="TreeGrafter"/>
</dbReference>
<evidence type="ECO:0000256" key="1">
    <source>
        <dbReference type="ARBA" id="ARBA00001946"/>
    </source>
</evidence>
<sequence>MNPAIVVAGPTASGKSALALAIARKFDGVVINADSMQVYDVLRVVTARPSAADESLAPHRLYGVLAPSIACSAALWRDMAAAEMDRAWAEGKLPVVVGGTGLYIRTLTQGISPIPEIPEPVRATARALLAELGNQRFHAMLADRDPVMAARLDVGNSQRLARAFEVIEATGRSLAEWQADPREGAQPARWLTLSLAPPRDALYAACAGRFRQMVAQGALDEVAALRALDLDPQLPACKALGVPELAAHIRGECDLETAIAAATQATRNYAKRQLTWFRHQLDAPEVISAQFSESIFAEIFPKIRHFLLTGAA</sequence>
<proteinExistence type="inferred from homology"/>
<keyword evidence="5 10" id="KW-0819">tRNA processing</keyword>
<dbReference type="HAMAP" id="MF_00185">
    <property type="entry name" value="IPP_trans"/>
    <property type="match status" value="1"/>
</dbReference>
<feature type="region of interest" description="Interaction with substrate tRNA" evidence="10">
    <location>
        <begin position="34"/>
        <end position="37"/>
    </location>
</feature>
<feature type="site" description="Interaction with substrate tRNA" evidence="10">
    <location>
        <position position="122"/>
    </location>
</feature>
<gene>
    <name evidence="10" type="primary">miaA</name>
    <name evidence="14" type="ORF">A6A05_03075</name>
</gene>
<evidence type="ECO:0000256" key="8">
    <source>
        <dbReference type="ARBA" id="ARBA00022842"/>
    </source>
</evidence>
<accession>A0A178MK89</accession>
<keyword evidence="8 10" id="KW-0460">Magnesium</keyword>
<comment type="function">
    <text evidence="2 10 12">Catalyzes the transfer of a dimethylallyl group onto the adenine at position 37 in tRNAs that read codons beginning with uridine, leading to the formation of N6-(dimethylallyl)adenosine (i(6)A).</text>
</comment>
<feature type="binding site" evidence="10">
    <location>
        <begin position="9"/>
        <end position="16"/>
    </location>
    <ligand>
        <name>ATP</name>
        <dbReference type="ChEBI" id="CHEBI:30616"/>
    </ligand>
</feature>